<reference evidence="2" key="1">
    <citation type="submission" date="2020-05" db="EMBL/GenBank/DDBJ databases">
        <title>Phylogenomic resolution of chytrid fungi.</title>
        <authorList>
            <person name="Stajich J.E."/>
            <person name="Amses K."/>
            <person name="Simmons R."/>
            <person name="Seto K."/>
            <person name="Myers J."/>
            <person name="Bonds A."/>
            <person name="Quandt C.A."/>
            <person name="Barry K."/>
            <person name="Liu P."/>
            <person name="Grigoriev I."/>
            <person name="Longcore J.E."/>
            <person name="James T.Y."/>
        </authorList>
    </citation>
    <scope>NUCLEOTIDE SEQUENCE</scope>
    <source>
        <strain evidence="2">JEL0318</strain>
    </source>
</reference>
<evidence type="ECO:0000313" key="3">
    <source>
        <dbReference type="Proteomes" id="UP001212841"/>
    </source>
</evidence>
<feature type="non-terminal residue" evidence="2">
    <location>
        <position position="1"/>
    </location>
</feature>
<evidence type="ECO:0000313" key="2">
    <source>
        <dbReference type="EMBL" id="KAJ3036874.1"/>
    </source>
</evidence>
<comment type="caution">
    <text evidence="2">The sequence shown here is derived from an EMBL/GenBank/DDBJ whole genome shotgun (WGS) entry which is preliminary data.</text>
</comment>
<accession>A0AAD5S325</accession>
<keyword evidence="3" id="KW-1185">Reference proteome</keyword>
<dbReference type="AlphaFoldDB" id="A0AAD5S325"/>
<feature type="compositionally biased region" description="Basic and acidic residues" evidence="1">
    <location>
        <begin position="312"/>
        <end position="321"/>
    </location>
</feature>
<feature type="compositionally biased region" description="Pro residues" evidence="1">
    <location>
        <begin position="297"/>
        <end position="310"/>
    </location>
</feature>
<dbReference type="EMBL" id="JADGJD010001891">
    <property type="protein sequence ID" value="KAJ3036874.1"/>
    <property type="molecule type" value="Genomic_DNA"/>
</dbReference>
<feature type="region of interest" description="Disordered" evidence="1">
    <location>
        <begin position="31"/>
        <end position="58"/>
    </location>
</feature>
<gene>
    <name evidence="2" type="ORF">HK097_003683</name>
</gene>
<dbReference type="Proteomes" id="UP001212841">
    <property type="component" value="Unassembled WGS sequence"/>
</dbReference>
<feature type="compositionally biased region" description="Basic and acidic residues" evidence="1">
    <location>
        <begin position="237"/>
        <end position="246"/>
    </location>
</feature>
<protein>
    <submittedName>
        <fullName evidence="2">Uncharacterized protein</fullName>
    </submittedName>
</protein>
<feature type="compositionally biased region" description="Basic and acidic residues" evidence="1">
    <location>
        <begin position="269"/>
        <end position="286"/>
    </location>
</feature>
<organism evidence="2 3">
    <name type="scientific">Rhizophlyctis rosea</name>
    <dbReference type="NCBI Taxonomy" id="64517"/>
    <lineage>
        <taxon>Eukaryota</taxon>
        <taxon>Fungi</taxon>
        <taxon>Fungi incertae sedis</taxon>
        <taxon>Chytridiomycota</taxon>
        <taxon>Chytridiomycota incertae sedis</taxon>
        <taxon>Chytridiomycetes</taxon>
        <taxon>Rhizophlyctidales</taxon>
        <taxon>Rhizophlyctidaceae</taxon>
        <taxon>Rhizophlyctis</taxon>
    </lineage>
</organism>
<proteinExistence type="predicted"/>
<name>A0AAD5S325_9FUNG</name>
<feature type="region of interest" description="Disordered" evidence="1">
    <location>
        <begin position="206"/>
        <end position="321"/>
    </location>
</feature>
<evidence type="ECO:0000256" key="1">
    <source>
        <dbReference type="SAM" id="MobiDB-lite"/>
    </source>
</evidence>
<sequence>MDIKLTLSPYYPPGSFNMTKLDNNLEEPLVAESTTAPNKPITEQFADDTSLSKESEPAPSDCGFVGFGPAPTSKIVPPEWEQNPRVDINEDGISQIALLLPEALIEPVRTHIIRRRMDLLDAHLMVDYEGSCIRVTGMRPNADRVIRDAVLCCDSKGYSEHAERYRTIIGTPESRWELKWVNREVKSHDGDGKWNMMLVREHLPDSEMEDNTNAGSDLKAESDDVVGSDGGKPQKGKLGDASDHLDICLNQSETNGANTEEEEASSRSNTDKEEAGSQDNIDKGKAGIETTKAKGPTPTPPTASATPPPIDDATKMMDEAL</sequence>